<dbReference type="EMBL" id="KC292029">
    <property type="protein sequence ID" value="AGM11903.1"/>
    <property type="molecule type" value="Genomic_DNA"/>
</dbReference>
<feature type="region of interest" description="Disordered" evidence="1">
    <location>
        <begin position="145"/>
        <end position="175"/>
    </location>
</feature>
<evidence type="ECO:0000313" key="3">
    <source>
        <dbReference type="Proteomes" id="UP000202086"/>
    </source>
</evidence>
<evidence type="ECO:0000313" key="2">
    <source>
        <dbReference type="EMBL" id="AGM11903.1"/>
    </source>
</evidence>
<keyword evidence="3" id="KW-1185">Reference proteome</keyword>
<dbReference type="Proteomes" id="UP000202086">
    <property type="component" value="Segment"/>
</dbReference>
<reference evidence="2 3" key="1">
    <citation type="submission" date="2012-12" db="EMBL/GenBank/DDBJ databases">
        <authorList>
            <person name="Sencilo A."/>
            <person name="Jacobs-Sera D."/>
            <person name="Russell D.A."/>
            <person name="Ko C."/>
            <person name="Atanasova N."/>
            <person name="Osterlund E."/>
            <person name="Oksanen H.M."/>
            <person name="Bamford D.H."/>
            <person name="Hatfull G.F."/>
            <person name="Roine E."/>
            <person name="Hendrix R.W."/>
        </authorList>
    </citation>
    <scope>NUCLEOTIDE SEQUENCE [LARGE SCALE GENOMIC DNA]</scope>
</reference>
<evidence type="ECO:0000256" key="1">
    <source>
        <dbReference type="SAM" id="MobiDB-lite"/>
    </source>
</evidence>
<organism evidence="2 3">
    <name type="scientific">Haloarcula californiae tailed virus 1</name>
    <dbReference type="NCBI Taxonomy" id="1273746"/>
    <lineage>
        <taxon>Viruses</taxon>
        <taxon>Duplodnaviria</taxon>
        <taxon>Heunggongvirae</taxon>
        <taxon>Uroviricota</taxon>
        <taxon>Caudoviricetes</taxon>
        <taxon>Thumleimavirales</taxon>
        <taxon>Druskaviridae</taxon>
        <taxon>Hacavirus</taxon>
        <taxon>Hacavirus italiense</taxon>
        <taxon>Hacavirus HCTV1</taxon>
    </lineage>
</organism>
<proteinExistence type="predicted"/>
<gene>
    <name evidence="2" type="primary">40</name>
    <name evidence="2" type="ORF">DNAM5_40</name>
</gene>
<name>R4TNV7_9CAUD</name>
<sequence>MADTVVSDAVRFPQDEGVGSISEGSETWNSAGYLGGIAEALGDSSFVHNGLTFSNHDATADTISVEPGRAYVKFSSVDVQSQLGGDVPAHDTTMPSSVFFMLVLPTSVASLPLQDSTTSPVWVAYATDGGVSGVSAGDIYIRTDDTGSVSAPSHPSVKLGEANPDDSSADTRASDGATVDLSSLTADDLTATDLTTTNLTVQDILSNVDFQNHNVTGINELEVGSFDSDDYHTALRVYRNGNLIGWLDQSGDDVRLKGFGGADAEIVNDSSEGMAIRSGTANADFDADLEINNDQALVNDQGESLVYFNEVNSLSDGVAERPVPRFGTLHGTLHIFNQDDGDIFKGFVSDTSVTLEQDPASTFSTTQGNTGTTNVYHDGSDIVVENQTGAENFYDVVFVGMTPGL</sequence>
<dbReference type="KEGG" id="vg:16193476"/>
<dbReference type="GeneID" id="16193476"/>
<protein>
    <submittedName>
        <fullName evidence="2">Uncharacterized protein</fullName>
    </submittedName>
</protein>
<accession>R4TNV7</accession>
<dbReference type="RefSeq" id="YP_008059602.1">
    <property type="nucleotide sequence ID" value="NC_021330.1"/>
</dbReference>